<keyword evidence="1" id="KW-0472">Membrane</keyword>
<feature type="transmembrane region" description="Helical" evidence="1">
    <location>
        <begin position="219"/>
        <end position="239"/>
    </location>
</feature>
<keyword evidence="1" id="KW-0812">Transmembrane</keyword>
<proteinExistence type="predicted"/>
<reference evidence="2" key="1">
    <citation type="submission" date="2021-10" db="EMBL/GenBank/DDBJ databases">
        <title>Novel species in genus Arthrobacter.</title>
        <authorList>
            <person name="Liu Y."/>
        </authorList>
    </citation>
    <scope>NUCLEOTIDE SEQUENCE</scope>
    <source>
        <strain evidence="2">Zg-Y453</strain>
    </source>
</reference>
<dbReference type="Proteomes" id="UP001139158">
    <property type="component" value="Unassembled WGS sequence"/>
</dbReference>
<dbReference type="RefSeq" id="WP_227897518.1">
    <property type="nucleotide sequence ID" value="NZ_CP099466.1"/>
</dbReference>
<protein>
    <submittedName>
        <fullName evidence="2">Uncharacterized protein</fullName>
    </submittedName>
</protein>
<gene>
    <name evidence="2" type="ORF">LJ757_17190</name>
</gene>
<sequence length="285" mass="30608">MHELLRVLDTWTVIQATALVSAVFGVVIAARACWDNTGLPALQDRYTELVAARAEALRDRLPAPSGRNRTISYARRLGLATAEPLHGLGSSDTGWLKRMERQRRSRPDSSQRVLAAGALAQLLKRPGLLREQEELVTEAFAPVESAVRSAGSLAELAATRRTFSQSAGQLLRTSAARRFAAVFLPAMAKYLDFVGRGSAFGLALGVLLSGGMITENPVVGVLTTVCGLGGAIVYTAMVIRCDARSWPARDGLPKALRRSYPEASFLLRLALTVTAVLTAVAILRL</sequence>
<name>A0A9X1SED0_9MICC</name>
<comment type="caution">
    <text evidence="2">The sequence shown here is derived from an EMBL/GenBank/DDBJ whole genome shotgun (WGS) entry which is preliminary data.</text>
</comment>
<feature type="transmembrane region" description="Helical" evidence="1">
    <location>
        <begin position="265"/>
        <end position="283"/>
    </location>
</feature>
<feature type="transmembrane region" description="Helical" evidence="1">
    <location>
        <begin position="12"/>
        <end position="34"/>
    </location>
</feature>
<evidence type="ECO:0000313" key="2">
    <source>
        <dbReference type="EMBL" id="MCC3299531.1"/>
    </source>
</evidence>
<organism evidence="2 3">
    <name type="scientific">Arthrobacter caoxuetaonis</name>
    <dbReference type="NCBI Taxonomy" id="2886935"/>
    <lineage>
        <taxon>Bacteria</taxon>
        <taxon>Bacillati</taxon>
        <taxon>Actinomycetota</taxon>
        <taxon>Actinomycetes</taxon>
        <taxon>Micrococcales</taxon>
        <taxon>Micrococcaceae</taxon>
        <taxon>Arthrobacter</taxon>
    </lineage>
</organism>
<feature type="transmembrane region" description="Helical" evidence="1">
    <location>
        <begin position="193"/>
        <end position="213"/>
    </location>
</feature>
<evidence type="ECO:0000256" key="1">
    <source>
        <dbReference type="SAM" id="Phobius"/>
    </source>
</evidence>
<accession>A0A9X1SED0</accession>
<keyword evidence="3" id="KW-1185">Reference proteome</keyword>
<dbReference type="EMBL" id="JAJFZV010000019">
    <property type="protein sequence ID" value="MCC3299531.1"/>
    <property type="molecule type" value="Genomic_DNA"/>
</dbReference>
<keyword evidence="1" id="KW-1133">Transmembrane helix</keyword>
<dbReference type="AlphaFoldDB" id="A0A9X1SED0"/>
<evidence type="ECO:0000313" key="3">
    <source>
        <dbReference type="Proteomes" id="UP001139158"/>
    </source>
</evidence>